<reference evidence="4" key="1">
    <citation type="submission" date="2021-07" db="EMBL/GenBank/DDBJ databases">
        <title>Candidatus Kaistella beijingensis sp. nov. isolated from a municipal wastewater treatment plant is involved in sludge foaming.</title>
        <authorList>
            <person name="Song Y."/>
            <person name="Liu S.-J."/>
        </authorList>
    </citation>
    <scope>NUCLEOTIDE SEQUENCE</scope>
    <source>
        <strain evidence="4">DSM 43998</strain>
    </source>
</reference>
<dbReference type="InterPro" id="IPR003399">
    <property type="entry name" value="Mce/MlaD"/>
</dbReference>
<evidence type="ECO:0000313" key="4">
    <source>
        <dbReference type="EMBL" id="QXQ15374.1"/>
    </source>
</evidence>
<sequence length="425" mass="44279">MSAIVQVPAGWLVRLVRLVRAHRLGVSALALALTLVGGVGYMVFGALGVNPAAEKIRVRVHLVESGGLMAGQNVTLRGVPVGKVEGLELGAADVIATALIEADNKVPADGEVRVASLSLAGEQYLDFRPTRDGGPYLVDGDEISADRTNTPMPLWRTLAAMDRTLAQVDPAKLATVVDQFGVSPAGPQKLADLFDGGTFVVSMLDSILPQTMSAIVDGRQVIGTVRDMTPGLNRFADNANRILTGAEAKSGGYVQLLDAAPGTFHAVDNLLAANSTTMAALLGNLRVVADVTNSRVPALQEFFFPTQRGGSALDAIAASFHDGGIWALVNLYPRPSCEYDLPAGVPASPSFPEPYLYTHCTGDTGAEIVRGADNAPRPPGTPIPGRAPDGVSPQQQSNSTPVGPQSLPTTYGGPPLPPPPVVPPR</sequence>
<dbReference type="InterPro" id="IPR052336">
    <property type="entry name" value="MlaD_Phospholipid_Transporter"/>
</dbReference>
<dbReference type="RefSeq" id="WP_066468009.1">
    <property type="nucleotide sequence ID" value="NZ_CBCRUZ010000001.1"/>
</dbReference>
<evidence type="ECO:0000259" key="3">
    <source>
        <dbReference type="Pfam" id="PF02470"/>
    </source>
</evidence>
<keyword evidence="2" id="KW-0472">Membrane</keyword>
<keyword evidence="2" id="KW-1133">Transmembrane helix</keyword>
<organism evidence="4 5">
    <name type="scientific">Skermania pinensis</name>
    <dbReference type="NCBI Taxonomy" id="39122"/>
    <lineage>
        <taxon>Bacteria</taxon>
        <taxon>Bacillati</taxon>
        <taxon>Actinomycetota</taxon>
        <taxon>Actinomycetes</taxon>
        <taxon>Mycobacteriales</taxon>
        <taxon>Gordoniaceae</taxon>
        <taxon>Skermania</taxon>
    </lineage>
</organism>
<protein>
    <submittedName>
        <fullName evidence="4">MCE family protein</fullName>
    </submittedName>
</protein>
<name>A0ABX8SBX4_9ACTN</name>
<proteinExistence type="predicted"/>
<dbReference type="Proteomes" id="UP000887023">
    <property type="component" value="Chromosome"/>
</dbReference>
<feature type="domain" description="Mce/MlaD" evidence="3">
    <location>
        <begin position="55"/>
        <end position="129"/>
    </location>
</feature>
<accession>A0ABX8SBX4</accession>
<dbReference type="EMBL" id="CP079105">
    <property type="protein sequence ID" value="QXQ15374.1"/>
    <property type="molecule type" value="Genomic_DNA"/>
</dbReference>
<feature type="region of interest" description="Disordered" evidence="1">
    <location>
        <begin position="368"/>
        <end position="425"/>
    </location>
</feature>
<dbReference type="PANTHER" id="PTHR33371:SF16">
    <property type="entry name" value="MCE-FAMILY PROTEIN MCE3F"/>
    <property type="match status" value="1"/>
</dbReference>
<feature type="transmembrane region" description="Helical" evidence="2">
    <location>
        <begin position="24"/>
        <end position="49"/>
    </location>
</feature>
<evidence type="ECO:0000313" key="5">
    <source>
        <dbReference type="Proteomes" id="UP000887023"/>
    </source>
</evidence>
<gene>
    <name evidence="4" type="ORF">KV203_08720</name>
</gene>
<evidence type="ECO:0000256" key="2">
    <source>
        <dbReference type="SAM" id="Phobius"/>
    </source>
</evidence>
<evidence type="ECO:0000256" key="1">
    <source>
        <dbReference type="SAM" id="MobiDB-lite"/>
    </source>
</evidence>
<feature type="compositionally biased region" description="Pro residues" evidence="1">
    <location>
        <begin position="414"/>
        <end position="425"/>
    </location>
</feature>
<keyword evidence="5" id="KW-1185">Reference proteome</keyword>
<keyword evidence="2" id="KW-0812">Transmembrane</keyword>
<dbReference type="Pfam" id="PF02470">
    <property type="entry name" value="MlaD"/>
    <property type="match status" value="1"/>
</dbReference>
<dbReference type="PANTHER" id="PTHR33371">
    <property type="entry name" value="INTERMEMBRANE PHOSPHOLIPID TRANSPORT SYSTEM BINDING PROTEIN MLAD-RELATED"/>
    <property type="match status" value="1"/>
</dbReference>
<feature type="compositionally biased region" description="Polar residues" evidence="1">
    <location>
        <begin position="392"/>
        <end position="403"/>
    </location>
</feature>